<organism evidence="2 3">
    <name type="scientific">Nitrospira tepida</name>
    <dbReference type="NCBI Taxonomy" id="2973512"/>
    <lineage>
        <taxon>Bacteria</taxon>
        <taxon>Pseudomonadati</taxon>
        <taxon>Nitrospirota</taxon>
        <taxon>Nitrospiria</taxon>
        <taxon>Nitrospirales</taxon>
        <taxon>Nitrospiraceae</taxon>
        <taxon>Nitrospira</taxon>
    </lineage>
</organism>
<dbReference type="PANTHER" id="PTHR35446:SF3">
    <property type="entry name" value="CMD DOMAIN-CONTAINING PROTEIN"/>
    <property type="match status" value="1"/>
</dbReference>
<dbReference type="InterPro" id="IPR003779">
    <property type="entry name" value="CMD-like"/>
</dbReference>
<sequence>MKFQVHTKETAPEASRATLEGTAKKYGFLPNLFGVLAESPTAVQAYASINKALEQSALSPVEQQVVALTVSTTNDCAYCVGAHSTVAQMVRMPEDMLAALRDQRPLSDRKLNALRTLVLSIMRHRGWVPEDDLDRFVAEGYRERHLLDVLTIVALKTLSNYLNHIAQTPLDRQFASQAWRAKESCTGCLTA</sequence>
<protein>
    <submittedName>
        <fullName evidence="2">Carboxymuconolactone decarboxylase family protein</fullName>
    </submittedName>
</protein>
<evidence type="ECO:0000313" key="2">
    <source>
        <dbReference type="EMBL" id="CAI4033411.1"/>
    </source>
</evidence>
<accession>A0AA86N2Q0</accession>
<name>A0AA86N2Q0_9BACT</name>
<keyword evidence="3" id="KW-1185">Reference proteome</keyword>
<proteinExistence type="predicted"/>
<dbReference type="SUPFAM" id="SSF69118">
    <property type="entry name" value="AhpD-like"/>
    <property type="match status" value="1"/>
</dbReference>
<gene>
    <name evidence="2" type="ORF">DNFV4_03847</name>
</gene>
<evidence type="ECO:0000313" key="3">
    <source>
        <dbReference type="Proteomes" id="UP001179121"/>
    </source>
</evidence>
<dbReference type="RefSeq" id="WP_289270588.1">
    <property type="nucleotide sequence ID" value="NZ_OX365700.1"/>
</dbReference>
<dbReference type="EMBL" id="OX365700">
    <property type="protein sequence ID" value="CAI4033411.1"/>
    <property type="molecule type" value="Genomic_DNA"/>
</dbReference>
<dbReference type="NCBIfam" id="TIGR00778">
    <property type="entry name" value="ahpD_dom"/>
    <property type="match status" value="1"/>
</dbReference>
<dbReference type="Gene3D" id="1.20.1290.10">
    <property type="entry name" value="AhpD-like"/>
    <property type="match status" value="1"/>
</dbReference>
<dbReference type="GO" id="GO:0051920">
    <property type="term" value="F:peroxiredoxin activity"/>
    <property type="evidence" value="ECO:0007669"/>
    <property type="project" value="InterPro"/>
</dbReference>
<dbReference type="InterPro" id="IPR004675">
    <property type="entry name" value="AhpD_core"/>
</dbReference>
<evidence type="ECO:0000259" key="1">
    <source>
        <dbReference type="Pfam" id="PF02627"/>
    </source>
</evidence>
<dbReference type="Pfam" id="PF02627">
    <property type="entry name" value="CMD"/>
    <property type="match status" value="1"/>
</dbReference>
<dbReference type="Proteomes" id="UP001179121">
    <property type="component" value="Chromosome"/>
</dbReference>
<dbReference type="InterPro" id="IPR029032">
    <property type="entry name" value="AhpD-like"/>
</dbReference>
<feature type="domain" description="Carboxymuconolactone decarboxylase-like" evidence="1">
    <location>
        <begin position="42"/>
        <end position="103"/>
    </location>
</feature>
<reference evidence="2" key="1">
    <citation type="submission" date="2022-10" db="EMBL/GenBank/DDBJ databases">
        <authorList>
            <person name="Koch H."/>
        </authorList>
    </citation>
    <scope>NUCLEOTIDE SEQUENCE</scope>
    <source>
        <strain evidence="2">DNF</strain>
    </source>
</reference>
<dbReference type="AlphaFoldDB" id="A0AA86N2Q0"/>
<dbReference type="KEGG" id="nti:DNFV4_03847"/>
<dbReference type="PANTHER" id="PTHR35446">
    <property type="entry name" value="SI:CH211-175M2.5"/>
    <property type="match status" value="1"/>
</dbReference>